<dbReference type="AlphaFoldDB" id="A0A1H7ZN64"/>
<dbReference type="InterPro" id="IPR000760">
    <property type="entry name" value="Inositol_monophosphatase-like"/>
</dbReference>
<evidence type="ECO:0000256" key="7">
    <source>
        <dbReference type="PIRSR" id="PIRSR600760-2"/>
    </source>
</evidence>
<dbReference type="EMBL" id="FOBF01000015">
    <property type="protein sequence ID" value="SEM59756.1"/>
    <property type="molecule type" value="Genomic_DNA"/>
</dbReference>
<keyword evidence="4 7" id="KW-0479">Metal-binding</keyword>
<dbReference type="GO" id="GO:0046854">
    <property type="term" value="P:phosphatidylinositol phosphate biosynthetic process"/>
    <property type="evidence" value="ECO:0007669"/>
    <property type="project" value="InterPro"/>
</dbReference>
<dbReference type="PANTHER" id="PTHR20854">
    <property type="entry name" value="INOSITOL MONOPHOSPHATASE"/>
    <property type="match status" value="1"/>
</dbReference>
<dbReference type="GO" id="GO:0006020">
    <property type="term" value="P:inositol metabolic process"/>
    <property type="evidence" value="ECO:0007669"/>
    <property type="project" value="TreeGrafter"/>
</dbReference>
<comment type="similarity">
    <text evidence="3 8">Belongs to the inositol monophosphatase superfamily.</text>
</comment>
<name>A0A1H7ZN64_9ACTN</name>
<dbReference type="SUPFAM" id="SSF56655">
    <property type="entry name" value="Carbohydrate phosphatase"/>
    <property type="match status" value="1"/>
</dbReference>
<sequence length="333" mass="35682">MTIEARTLLPIADQAVSVASEIIRTRAPGVVTAKGDRDMATEVDYTVEDAVREFLSRETPEIGFLGEEEGVSRMGDGLMWALDPVDGTANFLHGIPLCGVSLGLLDKDTSTLGVIDLPFLNLRYSAAEESGAFVNGSEIHVSDARELQSAIVAIGDYAVGEGADERNRPRLALTQELAARVQRIRMFGAAAIDLAWVADGKIDANIMLSNNPWDTAAGVIIAREAGATVVDLDGSPHSMTSHATIAASPGSWPTSWNSSLRRMRPAGPTGTLPNSSCRYQERPCAPPRGPTLRPEGRHGWVRTRAARRKPASLSMGSQLPCQPKPCNQLELCD</sequence>
<dbReference type="InterPro" id="IPR020550">
    <property type="entry name" value="Inositol_monophosphatase_CS"/>
</dbReference>
<evidence type="ECO:0000256" key="9">
    <source>
        <dbReference type="SAM" id="MobiDB-lite"/>
    </source>
</evidence>
<reference evidence="10 11" key="1">
    <citation type="submission" date="2016-10" db="EMBL/GenBank/DDBJ databases">
        <authorList>
            <person name="de Groot N.N."/>
        </authorList>
    </citation>
    <scope>NUCLEOTIDE SEQUENCE [LARGE SCALE GENOMIC DNA]</scope>
    <source>
        <strain evidence="10 11">DSM 43357</strain>
    </source>
</reference>
<dbReference type="InterPro" id="IPR020583">
    <property type="entry name" value="Inositol_monoP_metal-BS"/>
</dbReference>
<dbReference type="Proteomes" id="UP000198953">
    <property type="component" value="Unassembled WGS sequence"/>
</dbReference>
<keyword evidence="6 7" id="KW-0460">Magnesium</keyword>
<dbReference type="GO" id="GO:0007165">
    <property type="term" value="P:signal transduction"/>
    <property type="evidence" value="ECO:0007669"/>
    <property type="project" value="TreeGrafter"/>
</dbReference>
<dbReference type="CDD" id="cd01639">
    <property type="entry name" value="IMPase"/>
    <property type="match status" value="1"/>
</dbReference>
<dbReference type="GO" id="GO:0008934">
    <property type="term" value="F:inositol monophosphate 1-phosphatase activity"/>
    <property type="evidence" value="ECO:0007669"/>
    <property type="project" value="InterPro"/>
</dbReference>
<dbReference type="InterPro" id="IPR033942">
    <property type="entry name" value="IMPase"/>
</dbReference>
<feature type="binding site" evidence="7">
    <location>
        <position position="83"/>
    </location>
    <ligand>
        <name>Mg(2+)</name>
        <dbReference type="ChEBI" id="CHEBI:18420"/>
        <label>1</label>
        <note>catalytic</note>
    </ligand>
</feature>
<dbReference type="Gene3D" id="3.30.540.10">
    <property type="entry name" value="Fructose-1,6-Bisphosphatase, subunit A, domain 1"/>
    <property type="match status" value="1"/>
</dbReference>
<proteinExistence type="inferred from homology"/>
<dbReference type="Gene3D" id="3.40.190.80">
    <property type="match status" value="1"/>
</dbReference>
<evidence type="ECO:0000256" key="1">
    <source>
        <dbReference type="ARBA" id="ARBA00001033"/>
    </source>
</evidence>
<evidence type="ECO:0000256" key="3">
    <source>
        <dbReference type="ARBA" id="ARBA00009759"/>
    </source>
</evidence>
<organism evidence="10 11">
    <name type="scientific">Nonomuraea pusilla</name>
    <dbReference type="NCBI Taxonomy" id="46177"/>
    <lineage>
        <taxon>Bacteria</taxon>
        <taxon>Bacillati</taxon>
        <taxon>Actinomycetota</taxon>
        <taxon>Actinomycetes</taxon>
        <taxon>Streptosporangiales</taxon>
        <taxon>Streptosporangiaceae</taxon>
        <taxon>Nonomuraea</taxon>
    </lineage>
</organism>
<comment type="catalytic activity">
    <reaction evidence="1 8">
        <text>a myo-inositol phosphate + H2O = myo-inositol + phosphate</text>
        <dbReference type="Rhea" id="RHEA:24056"/>
        <dbReference type="ChEBI" id="CHEBI:15377"/>
        <dbReference type="ChEBI" id="CHEBI:17268"/>
        <dbReference type="ChEBI" id="CHEBI:43474"/>
        <dbReference type="ChEBI" id="CHEBI:84139"/>
        <dbReference type="EC" id="3.1.3.25"/>
    </reaction>
</comment>
<evidence type="ECO:0000256" key="6">
    <source>
        <dbReference type="ARBA" id="ARBA00022842"/>
    </source>
</evidence>
<dbReference type="STRING" id="46177.SAMN05660976_05538"/>
<dbReference type="Pfam" id="PF00459">
    <property type="entry name" value="Inositol_P"/>
    <property type="match status" value="1"/>
</dbReference>
<dbReference type="GO" id="GO:0046872">
    <property type="term" value="F:metal ion binding"/>
    <property type="evidence" value="ECO:0007669"/>
    <property type="project" value="UniProtKB-KW"/>
</dbReference>
<comment type="cofactor">
    <cofactor evidence="2 7 8">
        <name>Mg(2+)</name>
        <dbReference type="ChEBI" id="CHEBI:18420"/>
    </cofactor>
</comment>
<dbReference type="PANTHER" id="PTHR20854:SF4">
    <property type="entry name" value="INOSITOL-1-MONOPHOSPHATASE-RELATED"/>
    <property type="match status" value="1"/>
</dbReference>
<evidence type="ECO:0000256" key="4">
    <source>
        <dbReference type="ARBA" id="ARBA00022723"/>
    </source>
</evidence>
<dbReference type="PROSITE" id="PS00630">
    <property type="entry name" value="IMP_2"/>
    <property type="match status" value="1"/>
</dbReference>
<dbReference type="EC" id="3.1.3.25" evidence="8"/>
<dbReference type="RefSeq" id="WP_177227535.1">
    <property type="nucleotide sequence ID" value="NZ_FOBF01000015.1"/>
</dbReference>
<evidence type="ECO:0000256" key="8">
    <source>
        <dbReference type="RuleBase" id="RU364068"/>
    </source>
</evidence>
<keyword evidence="5 8" id="KW-0378">Hydrolase</keyword>
<feature type="region of interest" description="Disordered" evidence="9">
    <location>
        <begin position="265"/>
        <end position="298"/>
    </location>
</feature>
<feature type="binding site" evidence="7">
    <location>
        <position position="214"/>
    </location>
    <ligand>
        <name>Mg(2+)</name>
        <dbReference type="ChEBI" id="CHEBI:18420"/>
        <label>1</label>
        <note>catalytic</note>
    </ligand>
</feature>
<evidence type="ECO:0000313" key="10">
    <source>
        <dbReference type="EMBL" id="SEM59756.1"/>
    </source>
</evidence>
<evidence type="ECO:0000256" key="5">
    <source>
        <dbReference type="ARBA" id="ARBA00022801"/>
    </source>
</evidence>
<evidence type="ECO:0000256" key="2">
    <source>
        <dbReference type="ARBA" id="ARBA00001946"/>
    </source>
</evidence>
<dbReference type="PRINTS" id="PR00377">
    <property type="entry name" value="IMPHPHTASES"/>
</dbReference>
<keyword evidence="11" id="KW-1185">Reference proteome</keyword>
<accession>A0A1H7ZN64</accession>
<feature type="binding site" evidence="7">
    <location>
        <position position="86"/>
    </location>
    <ligand>
        <name>Mg(2+)</name>
        <dbReference type="ChEBI" id="CHEBI:18420"/>
        <label>1</label>
        <note>catalytic</note>
    </ligand>
</feature>
<gene>
    <name evidence="10" type="ORF">SAMN05660976_05538</name>
</gene>
<dbReference type="PROSITE" id="PS00629">
    <property type="entry name" value="IMP_1"/>
    <property type="match status" value="1"/>
</dbReference>
<protein>
    <recommendedName>
        <fullName evidence="8">Inositol-1-monophosphatase</fullName>
        <ecNumber evidence="8">3.1.3.25</ecNumber>
    </recommendedName>
</protein>
<feature type="binding site" evidence="7">
    <location>
        <position position="67"/>
    </location>
    <ligand>
        <name>Mg(2+)</name>
        <dbReference type="ChEBI" id="CHEBI:18420"/>
        <label>1</label>
        <note>catalytic</note>
    </ligand>
</feature>
<evidence type="ECO:0000313" key="11">
    <source>
        <dbReference type="Proteomes" id="UP000198953"/>
    </source>
</evidence>